<dbReference type="PANTHER" id="PTHR47326">
    <property type="entry name" value="TRANSPOSABLE ELEMENT TC3 TRANSPOSASE-LIKE PROTEIN"/>
    <property type="match status" value="1"/>
</dbReference>
<reference evidence="2" key="1">
    <citation type="submission" date="2022-03" db="EMBL/GenBank/DDBJ databases">
        <authorList>
            <person name="Tunstrom K."/>
        </authorList>
    </citation>
    <scope>NUCLEOTIDE SEQUENCE</scope>
</reference>
<dbReference type="Pfam" id="PF16087">
    <property type="entry name" value="DUF4817"/>
    <property type="match status" value="1"/>
</dbReference>
<dbReference type="EMBL" id="CAKOGL010000027">
    <property type="protein sequence ID" value="CAH2105145.1"/>
    <property type="molecule type" value="Genomic_DNA"/>
</dbReference>
<comment type="caution">
    <text evidence="2">The sequence shown here is derived from an EMBL/GenBank/DDBJ whole genome shotgun (WGS) entry which is preliminary data.</text>
</comment>
<name>A0AAU9UZW7_EUPED</name>
<evidence type="ECO:0000259" key="1">
    <source>
        <dbReference type="Pfam" id="PF16087"/>
    </source>
</evidence>
<dbReference type="InterPro" id="IPR036397">
    <property type="entry name" value="RNaseH_sf"/>
</dbReference>
<dbReference type="PANTHER" id="PTHR47326:SF1">
    <property type="entry name" value="HTH PSQ-TYPE DOMAIN-CONTAINING PROTEIN"/>
    <property type="match status" value="1"/>
</dbReference>
<dbReference type="GO" id="GO:0003676">
    <property type="term" value="F:nucleic acid binding"/>
    <property type="evidence" value="ECO:0007669"/>
    <property type="project" value="InterPro"/>
</dbReference>
<sequence length="182" mass="21738">MPRIQYTAQEYANMHFIYGECRSNASAFAALYRERYPPARHPDYRIFIRVLRCYSEGRIPGSGIGGMGAGRLANINTQYIVCDEIERVQALQPRDYNARLFFCRQMLAKIEQDPQFFNKILWSDEYTLKKDGYFNMHTLHSWQLSNPHQFREEKSQYHVHNTMLFHTLFHQEFLLFLRVDQV</sequence>
<dbReference type="Gene3D" id="3.30.420.10">
    <property type="entry name" value="Ribonuclease H-like superfamily/Ribonuclease H"/>
    <property type="match status" value="1"/>
</dbReference>
<accession>A0AAU9UZW7</accession>
<keyword evidence="3" id="KW-1185">Reference proteome</keyword>
<gene>
    <name evidence="2" type="ORF">EEDITHA_LOCUS19448</name>
</gene>
<dbReference type="AlphaFoldDB" id="A0AAU9UZW7"/>
<evidence type="ECO:0000313" key="3">
    <source>
        <dbReference type="Proteomes" id="UP001153954"/>
    </source>
</evidence>
<protein>
    <recommendedName>
        <fullName evidence="1">DUF4817 domain-containing protein</fullName>
    </recommendedName>
</protein>
<dbReference type="InterPro" id="IPR032135">
    <property type="entry name" value="DUF4817"/>
</dbReference>
<feature type="domain" description="DUF4817" evidence="1">
    <location>
        <begin position="7"/>
        <end position="51"/>
    </location>
</feature>
<evidence type="ECO:0000313" key="2">
    <source>
        <dbReference type="EMBL" id="CAH2105145.1"/>
    </source>
</evidence>
<organism evidence="2 3">
    <name type="scientific">Euphydryas editha</name>
    <name type="common">Edith's checkerspot</name>
    <dbReference type="NCBI Taxonomy" id="104508"/>
    <lineage>
        <taxon>Eukaryota</taxon>
        <taxon>Metazoa</taxon>
        <taxon>Ecdysozoa</taxon>
        <taxon>Arthropoda</taxon>
        <taxon>Hexapoda</taxon>
        <taxon>Insecta</taxon>
        <taxon>Pterygota</taxon>
        <taxon>Neoptera</taxon>
        <taxon>Endopterygota</taxon>
        <taxon>Lepidoptera</taxon>
        <taxon>Glossata</taxon>
        <taxon>Ditrysia</taxon>
        <taxon>Papilionoidea</taxon>
        <taxon>Nymphalidae</taxon>
        <taxon>Nymphalinae</taxon>
        <taxon>Euphydryas</taxon>
    </lineage>
</organism>
<dbReference type="Proteomes" id="UP001153954">
    <property type="component" value="Unassembled WGS sequence"/>
</dbReference>
<proteinExistence type="predicted"/>